<reference evidence="1" key="2">
    <citation type="journal article" date="2015" name="Fish Shellfish Immunol.">
        <title>Early steps in the European eel (Anguilla anguilla)-Vibrio vulnificus interaction in the gills: Role of the RtxA13 toxin.</title>
        <authorList>
            <person name="Callol A."/>
            <person name="Pajuelo D."/>
            <person name="Ebbesson L."/>
            <person name="Teles M."/>
            <person name="MacKenzie S."/>
            <person name="Amaro C."/>
        </authorList>
    </citation>
    <scope>NUCLEOTIDE SEQUENCE</scope>
</reference>
<proteinExistence type="predicted"/>
<name>A0A0E9R7X2_ANGAN</name>
<sequence>MFCTGTCVDVSKCDERRRSCPVATDFYSKPLKGQHVSLEIEMPPVVHFNISADNILVDF</sequence>
<evidence type="ECO:0000313" key="1">
    <source>
        <dbReference type="EMBL" id="JAH24862.1"/>
    </source>
</evidence>
<reference evidence="1" key="1">
    <citation type="submission" date="2014-11" db="EMBL/GenBank/DDBJ databases">
        <authorList>
            <person name="Amaro Gonzalez C."/>
        </authorList>
    </citation>
    <scope>NUCLEOTIDE SEQUENCE</scope>
</reference>
<dbReference type="EMBL" id="GBXM01083715">
    <property type="protein sequence ID" value="JAH24862.1"/>
    <property type="molecule type" value="Transcribed_RNA"/>
</dbReference>
<dbReference type="AlphaFoldDB" id="A0A0E9R7X2"/>
<protein>
    <submittedName>
        <fullName evidence="1">Uncharacterized protein</fullName>
    </submittedName>
</protein>
<organism evidence="1">
    <name type="scientific">Anguilla anguilla</name>
    <name type="common">European freshwater eel</name>
    <name type="synonym">Muraena anguilla</name>
    <dbReference type="NCBI Taxonomy" id="7936"/>
    <lineage>
        <taxon>Eukaryota</taxon>
        <taxon>Metazoa</taxon>
        <taxon>Chordata</taxon>
        <taxon>Craniata</taxon>
        <taxon>Vertebrata</taxon>
        <taxon>Euteleostomi</taxon>
        <taxon>Actinopterygii</taxon>
        <taxon>Neopterygii</taxon>
        <taxon>Teleostei</taxon>
        <taxon>Anguilliformes</taxon>
        <taxon>Anguillidae</taxon>
        <taxon>Anguilla</taxon>
    </lineage>
</organism>
<accession>A0A0E9R7X2</accession>